<dbReference type="Proteomes" id="UP000269221">
    <property type="component" value="Unassembled WGS sequence"/>
</dbReference>
<feature type="signal peptide" evidence="2">
    <location>
        <begin position="1"/>
        <end position="21"/>
    </location>
</feature>
<protein>
    <recommendedName>
        <fullName evidence="5">Secreted protein</fullName>
    </recommendedName>
</protein>
<proteinExistence type="predicted"/>
<accession>A0A3M0KAR2</accession>
<evidence type="ECO:0000256" key="2">
    <source>
        <dbReference type="SAM" id="SignalP"/>
    </source>
</evidence>
<reference evidence="3 4" key="1">
    <citation type="submission" date="2018-07" db="EMBL/GenBank/DDBJ databases">
        <title>A high quality draft genome assembly of the barn swallow (H. rustica rustica).</title>
        <authorList>
            <person name="Formenti G."/>
            <person name="Chiara M."/>
            <person name="Poveda L."/>
            <person name="Francoijs K.-J."/>
            <person name="Bonisoli-Alquati A."/>
            <person name="Canova L."/>
            <person name="Gianfranceschi L."/>
            <person name="Horner D.S."/>
            <person name="Saino N."/>
        </authorList>
    </citation>
    <scope>NUCLEOTIDE SEQUENCE [LARGE SCALE GENOMIC DNA]</scope>
    <source>
        <strain evidence="3">Chelidonia</strain>
        <tissue evidence="3">Blood</tissue>
    </source>
</reference>
<name>A0A3M0KAR2_HIRRU</name>
<evidence type="ECO:0000256" key="1">
    <source>
        <dbReference type="SAM" id="MobiDB-lite"/>
    </source>
</evidence>
<keyword evidence="4" id="KW-1185">Reference proteome</keyword>
<sequence length="134" mass="15584">MKKTLLVEAQLLSVLMSLSYAACASSRLVRTTITSAACYEECVFDQKKAICDAVIQTALCELRKLDRSMRKQSSSSVGSNGEYGLRKEGKQPPCWFVKKKKKKKKKKKNKKKKKKRRRRRRRTKKKTRRRAGRE</sequence>
<evidence type="ECO:0008006" key="5">
    <source>
        <dbReference type="Google" id="ProtNLM"/>
    </source>
</evidence>
<feature type="region of interest" description="Disordered" evidence="1">
    <location>
        <begin position="66"/>
        <end position="134"/>
    </location>
</feature>
<dbReference type="AlphaFoldDB" id="A0A3M0KAR2"/>
<gene>
    <name evidence="3" type="ORF">DUI87_15174</name>
</gene>
<feature type="chain" id="PRO_5017938931" description="Secreted protein" evidence="2">
    <location>
        <begin position="22"/>
        <end position="134"/>
    </location>
</feature>
<comment type="caution">
    <text evidence="3">The sequence shown here is derived from an EMBL/GenBank/DDBJ whole genome shotgun (WGS) entry which is preliminary data.</text>
</comment>
<evidence type="ECO:0000313" key="3">
    <source>
        <dbReference type="EMBL" id="RMC08140.1"/>
    </source>
</evidence>
<feature type="compositionally biased region" description="Basic residues" evidence="1">
    <location>
        <begin position="97"/>
        <end position="134"/>
    </location>
</feature>
<keyword evidence="2" id="KW-0732">Signal</keyword>
<organism evidence="3 4">
    <name type="scientific">Hirundo rustica rustica</name>
    <dbReference type="NCBI Taxonomy" id="333673"/>
    <lineage>
        <taxon>Eukaryota</taxon>
        <taxon>Metazoa</taxon>
        <taxon>Chordata</taxon>
        <taxon>Craniata</taxon>
        <taxon>Vertebrata</taxon>
        <taxon>Euteleostomi</taxon>
        <taxon>Archelosauria</taxon>
        <taxon>Archosauria</taxon>
        <taxon>Dinosauria</taxon>
        <taxon>Saurischia</taxon>
        <taxon>Theropoda</taxon>
        <taxon>Coelurosauria</taxon>
        <taxon>Aves</taxon>
        <taxon>Neognathae</taxon>
        <taxon>Neoaves</taxon>
        <taxon>Telluraves</taxon>
        <taxon>Australaves</taxon>
        <taxon>Passeriformes</taxon>
        <taxon>Sylvioidea</taxon>
        <taxon>Hirundinidae</taxon>
        <taxon>Hirundo</taxon>
    </lineage>
</organism>
<dbReference type="EMBL" id="QRBI01000118">
    <property type="protein sequence ID" value="RMC08140.1"/>
    <property type="molecule type" value="Genomic_DNA"/>
</dbReference>
<evidence type="ECO:0000313" key="4">
    <source>
        <dbReference type="Proteomes" id="UP000269221"/>
    </source>
</evidence>